<evidence type="ECO:0000256" key="3">
    <source>
        <dbReference type="ARBA" id="ARBA00022989"/>
    </source>
</evidence>
<dbReference type="PANTHER" id="PTHR31465">
    <property type="entry name" value="PROTEIN RTA1-RELATED"/>
    <property type="match status" value="1"/>
</dbReference>
<comment type="subcellular location">
    <subcellularLocation>
        <location evidence="1">Membrane</location>
        <topology evidence="1">Multi-pass membrane protein</topology>
    </subcellularLocation>
</comment>
<feature type="transmembrane region" description="Helical" evidence="5">
    <location>
        <begin position="179"/>
        <end position="204"/>
    </location>
</feature>
<organism evidence="6 7">
    <name type="scientific">Kwoniella newhampshirensis</name>
    <dbReference type="NCBI Taxonomy" id="1651941"/>
    <lineage>
        <taxon>Eukaryota</taxon>
        <taxon>Fungi</taxon>
        <taxon>Dikarya</taxon>
        <taxon>Basidiomycota</taxon>
        <taxon>Agaricomycotina</taxon>
        <taxon>Tremellomycetes</taxon>
        <taxon>Tremellales</taxon>
        <taxon>Cryptococcaceae</taxon>
        <taxon>Kwoniella</taxon>
    </lineage>
</organism>
<accession>A0AAW0Z6L9</accession>
<keyword evidence="2 5" id="KW-0812">Transmembrane</keyword>
<evidence type="ECO:0000256" key="5">
    <source>
        <dbReference type="SAM" id="Phobius"/>
    </source>
</evidence>
<dbReference type="GO" id="GO:0016020">
    <property type="term" value="C:membrane"/>
    <property type="evidence" value="ECO:0007669"/>
    <property type="project" value="UniProtKB-SubCell"/>
</dbReference>
<feature type="transmembrane region" description="Helical" evidence="5">
    <location>
        <begin position="30"/>
        <end position="52"/>
    </location>
</feature>
<dbReference type="KEGG" id="kne:92177483"/>
<sequence>MSGTIYRGPINPNPKDDEARIVIYGYVPSLALGLVGIITFMLVLCVHTFWLVRKKKTRTFHILVLIGALMEVGGYAARLASHKRPFVVGSFIAQYFLIVVAPVLFTAAIYLSLTLAVNNLPGAGRLLVISPRKVLAFFVTADVLTTILQIIGAALIGSSESARVSGKHSFIAPEQANNILLAGLAIQCFSFLCFLAILTIAIARSIRQRTTLQMGNEDLYGDLKNLLWLILVTSILILLRTIFRLAETAQGFFGYASTHESLFGTLEYLPVILALTIWAVAPPGRFLADTMSQAGVTELGGRTEKAPR</sequence>
<evidence type="ECO:0000313" key="7">
    <source>
        <dbReference type="Proteomes" id="UP001388673"/>
    </source>
</evidence>
<comment type="caution">
    <text evidence="6">The sequence shown here is derived from an EMBL/GenBank/DDBJ whole genome shotgun (WGS) entry which is preliminary data.</text>
</comment>
<dbReference type="Pfam" id="PF04479">
    <property type="entry name" value="RTA1"/>
    <property type="match status" value="1"/>
</dbReference>
<proteinExistence type="predicted"/>
<evidence type="ECO:0000256" key="2">
    <source>
        <dbReference type="ARBA" id="ARBA00022692"/>
    </source>
</evidence>
<name>A0AAW0Z6L9_9TREE</name>
<keyword evidence="4 5" id="KW-0472">Membrane</keyword>
<feature type="transmembrane region" description="Helical" evidence="5">
    <location>
        <begin position="225"/>
        <end position="243"/>
    </location>
</feature>
<evidence type="ECO:0008006" key="8">
    <source>
        <dbReference type="Google" id="ProtNLM"/>
    </source>
</evidence>
<dbReference type="InterPro" id="IPR007568">
    <property type="entry name" value="RTA1"/>
</dbReference>
<dbReference type="RefSeq" id="XP_066805901.1">
    <property type="nucleotide sequence ID" value="XM_066943359.1"/>
</dbReference>
<gene>
    <name evidence="6" type="ORF">IAR55_000223</name>
</gene>
<dbReference type="Proteomes" id="UP001388673">
    <property type="component" value="Unassembled WGS sequence"/>
</dbReference>
<feature type="transmembrane region" description="Helical" evidence="5">
    <location>
        <begin position="134"/>
        <end position="159"/>
    </location>
</feature>
<protein>
    <recommendedName>
        <fullName evidence="8">RTA1-domain-containing protein</fullName>
    </recommendedName>
</protein>
<dbReference type="GeneID" id="92177483"/>
<keyword evidence="7" id="KW-1185">Reference proteome</keyword>
<keyword evidence="3 5" id="KW-1133">Transmembrane helix</keyword>
<dbReference type="PANTHER" id="PTHR31465:SF1">
    <property type="entry name" value="PROTEIN RTA1-RELATED"/>
    <property type="match status" value="1"/>
</dbReference>
<reference evidence="6 7" key="1">
    <citation type="journal article" date="2024" name="bioRxiv">
        <title>Comparative genomics of Cryptococcus and Kwoniella reveals pathogenesis evolution and contrasting karyotype dynamics via intercentromeric recombination or chromosome fusion.</title>
        <authorList>
            <person name="Coelho M.A."/>
            <person name="David-Palma M."/>
            <person name="Shea T."/>
            <person name="Bowers K."/>
            <person name="McGinley-Smith S."/>
            <person name="Mohammad A.W."/>
            <person name="Gnirke A."/>
            <person name="Yurkov A.M."/>
            <person name="Nowrousian M."/>
            <person name="Sun S."/>
            <person name="Cuomo C.A."/>
            <person name="Heitman J."/>
        </authorList>
    </citation>
    <scope>NUCLEOTIDE SEQUENCE [LARGE SCALE GENOMIC DNA]</scope>
    <source>
        <strain evidence="6 7">CBS 13917</strain>
    </source>
</reference>
<feature type="transmembrane region" description="Helical" evidence="5">
    <location>
        <begin position="263"/>
        <end position="281"/>
    </location>
</feature>
<dbReference type="AlphaFoldDB" id="A0AAW0Z6L9"/>
<evidence type="ECO:0000256" key="4">
    <source>
        <dbReference type="ARBA" id="ARBA00023136"/>
    </source>
</evidence>
<evidence type="ECO:0000313" key="6">
    <source>
        <dbReference type="EMBL" id="KAK8869655.1"/>
    </source>
</evidence>
<dbReference type="EMBL" id="JBCAWK010000001">
    <property type="protein sequence ID" value="KAK8869655.1"/>
    <property type="molecule type" value="Genomic_DNA"/>
</dbReference>
<feature type="transmembrane region" description="Helical" evidence="5">
    <location>
        <begin position="92"/>
        <end position="113"/>
    </location>
</feature>
<evidence type="ECO:0000256" key="1">
    <source>
        <dbReference type="ARBA" id="ARBA00004141"/>
    </source>
</evidence>
<feature type="transmembrane region" description="Helical" evidence="5">
    <location>
        <begin position="59"/>
        <end position="80"/>
    </location>
</feature>